<protein>
    <submittedName>
        <fullName evidence="1">Uncharacterized protein</fullName>
    </submittedName>
</protein>
<dbReference type="EMBL" id="KN835901">
    <property type="protein sequence ID" value="KIK33626.1"/>
    <property type="molecule type" value="Genomic_DNA"/>
</dbReference>
<gene>
    <name evidence="1" type="ORF">CY34DRAFT_813496</name>
</gene>
<organism evidence="1 2">
    <name type="scientific">Suillus luteus UH-Slu-Lm8-n1</name>
    <dbReference type="NCBI Taxonomy" id="930992"/>
    <lineage>
        <taxon>Eukaryota</taxon>
        <taxon>Fungi</taxon>
        <taxon>Dikarya</taxon>
        <taxon>Basidiomycota</taxon>
        <taxon>Agaricomycotina</taxon>
        <taxon>Agaricomycetes</taxon>
        <taxon>Agaricomycetidae</taxon>
        <taxon>Boletales</taxon>
        <taxon>Suillineae</taxon>
        <taxon>Suillaceae</taxon>
        <taxon>Suillus</taxon>
    </lineage>
</organism>
<dbReference type="InParanoid" id="A0A0C9ZW28"/>
<dbReference type="Proteomes" id="UP000054485">
    <property type="component" value="Unassembled WGS sequence"/>
</dbReference>
<reference evidence="1 2" key="1">
    <citation type="submission" date="2014-04" db="EMBL/GenBank/DDBJ databases">
        <authorList>
            <consortium name="DOE Joint Genome Institute"/>
            <person name="Kuo A."/>
            <person name="Ruytinx J."/>
            <person name="Rineau F."/>
            <person name="Colpaert J."/>
            <person name="Kohler A."/>
            <person name="Nagy L.G."/>
            <person name="Floudas D."/>
            <person name="Copeland A."/>
            <person name="Barry K.W."/>
            <person name="Cichocki N."/>
            <person name="Veneault-Fourrey C."/>
            <person name="LaButti K."/>
            <person name="Lindquist E.A."/>
            <person name="Lipzen A."/>
            <person name="Lundell T."/>
            <person name="Morin E."/>
            <person name="Murat C."/>
            <person name="Sun H."/>
            <person name="Tunlid A."/>
            <person name="Henrissat B."/>
            <person name="Grigoriev I.V."/>
            <person name="Hibbett D.S."/>
            <person name="Martin F."/>
            <person name="Nordberg H.P."/>
            <person name="Cantor M.N."/>
            <person name="Hua S.X."/>
        </authorList>
    </citation>
    <scope>NUCLEOTIDE SEQUENCE [LARGE SCALE GENOMIC DNA]</scope>
    <source>
        <strain evidence="1 2">UH-Slu-Lm8-n1</strain>
    </source>
</reference>
<keyword evidence="2" id="KW-1185">Reference proteome</keyword>
<dbReference type="HOGENOM" id="CLU_2887369_0_0_1"/>
<name>A0A0C9ZW28_9AGAM</name>
<reference evidence="2" key="2">
    <citation type="submission" date="2015-01" db="EMBL/GenBank/DDBJ databases">
        <title>Evolutionary Origins and Diversification of the Mycorrhizal Mutualists.</title>
        <authorList>
            <consortium name="DOE Joint Genome Institute"/>
            <consortium name="Mycorrhizal Genomics Consortium"/>
            <person name="Kohler A."/>
            <person name="Kuo A."/>
            <person name="Nagy L.G."/>
            <person name="Floudas D."/>
            <person name="Copeland A."/>
            <person name="Barry K.W."/>
            <person name="Cichocki N."/>
            <person name="Veneault-Fourrey C."/>
            <person name="LaButti K."/>
            <person name="Lindquist E.A."/>
            <person name="Lipzen A."/>
            <person name="Lundell T."/>
            <person name="Morin E."/>
            <person name="Murat C."/>
            <person name="Riley R."/>
            <person name="Ohm R."/>
            <person name="Sun H."/>
            <person name="Tunlid A."/>
            <person name="Henrissat B."/>
            <person name="Grigoriev I.V."/>
            <person name="Hibbett D.S."/>
            <person name="Martin F."/>
        </authorList>
    </citation>
    <scope>NUCLEOTIDE SEQUENCE [LARGE SCALE GENOMIC DNA]</scope>
    <source>
        <strain evidence="2">UH-Slu-Lm8-n1</strain>
    </source>
</reference>
<evidence type="ECO:0000313" key="2">
    <source>
        <dbReference type="Proteomes" id="UP000054485"/>
    </source>
</evidence>
<sequence length="63" mass="7463">MNLRDSIRLRHHPIEPFYRLLPLALNSHTHKIFQLLQEHTERKDDWRSTSRAGHSVLVTGSSY</sequence>
<accession>A0A0C9ZW28</accession>
<dbReference type="AlphaFoldDB" id="A0A0C9ZW28"/>
<proteinExistence type="predicted"/>
<evidence type="ECO:0000313" key="1">
    <source>
        <dbReference type="EMBL" id="KIK33626.1"/>
    </source>
</evidence>